<proteinExistence type="predicted"/>
<evidence type="ECO:0000313" key="3">
    <source>
        <dbReference type="Proteomes" id="UP001063782"/>
    </source>
</evidence>
<protein>
    <submittedName>
        <fullName evidence="2">Uncharacterized protein</fullName>
    </submittedName>
</protein>
<sequence length="89" mass="9851">MVYILEQDILASLIAFLALASLIVAYVDYRPKMADYLAFAAIFAIFGFVACLYFSEANWTYLIAGTLCYGIGAVVVLFAKSTFIKSKQQ</sequence>
<feature type="transmembrane region" description="Helical" evidence="1">
    <location>
        <begin position="36"/>
        <end position="55"/>
    </location>
</feature>
<feature type="transmembrane region" description="Helical" evidence="1">
    <location>
        <begin position="12"/>
        <end position="29"/>
    </location>
</feature>
<name>A0ABY6F6N8_9GAMM</name>
<keyword evidence="1" id="KW-0472">Membrane</keyword>
<dbReference type="RefSeq" id="WP_263077261.1">
    <property type="nucleotide sequence ID" value="NZ_CP089977.1"/>
</dbReference>
<feature type="transmembrane region" description="Helical" evidence="1">
    <location>
        <begin position="61"/>
        <end position="79"/>
    </location>
</feature>
<organism evidence="2 3">
    <name type="scientific">Moraxella nasicaprae</name>
    <dbReference type="NCBI Taxonomy" id="2904122"/>
    <lineage>
        <taxon>Bacteria</taxon>
        <taxon>Pseudomonadati</taxon>
        <taxon>Pseudomonadota</taxon>
        <taxon>Gammaproteobacteria</taxon>
        <taxon>Moraxellales</taxon>
        <taxon>Moraxellaceae</taxon>
        <taxon>Moraxella</taxon>
    </lineage>
</organism>
<dbReference type="EMBL" id="CP089977">
    <property type="protein sequence ID" value="UXZ05744.1"/>
    <property type="molecule type" value="Genomic_DNA"/>
</dbReference>
<dbReference type="Proteomes" id="UP001063782">
    <property type="component" value="Chromosome"/>
</dbReference>
<keyword evidence="1" id="KW-1133">Transmembrane helix</keyword>
<gene>
    <name evidence="2" type="ORF">LU297_04750</name>
</gene>
<accession>A0ABY6F6N8</accession>
<keyword evidence="3" id="KW-1185">Reference proteome</keyword>
<evidence type="ECO:0000256" key="1">
    <source>
        <dbReference type="SAM" id="Phobius"/>
    </source>
</evidence>
<reference evidence="2" key="1">
    <citation type="submission" date="2021-12" db="EMBL/GenBank/DDBJ databases">
        <title>taxonomy of Moraxella sp. ZY201224.</title>
        <authorList>
            <person name="Li F."/>
        </authorList>
    </citation>
    <scope>NUCLEOTIDE SEQUENCE</scope>
    <source>
        <strain evidence="2">ZY201224</strain>
    </source>
</reference>
<keyword evidence="1" id="KW-0812">Transmembrane</keyword>
<evidence type="ECO:0000313" key="2">
    <source>
        <dbReference type="EMBL" id="UXZ05744.1"/>
    </source>
</evidence>